<dbReference type="InterPro" id="IPR036390">
    <property type="entry name" value="WH_DNA-bd_sf"/>
</dbReference>
<dbReference type="SUPFAM" id="SSF46785">
    <property type="entry name" value="Winged helix' DNA-binding domain"/>
    <property type="match status" value="1"/>
</dbReference>
<dbReference type="PANTHER" id="PTHR30419">
    <property type="entry name" value="HTH-TYPE TRANSCRIPTIONAL REGULATOR YBHD"/>
    <property type="match status" value="1"/>
</dbReference>
<sequence length="294" mass="32622">MDLKELTTFQTIVQEGTFSRAAEKLNYAQSTITNQIQRLEKELGIPLFDRGWDAQLTAAGRLFADEVDRLIQHWHEVADLARSLEQEEIGTLRIGAIEAILESVLPNALRRFQQVKPRIAWQITTGNTDTLAEAALEGKLDFAICGEPGGSLPIYFEPMYEEKTVLIADRAHPLCGRSEVTLEEIFRYPIVAGGSTCLYALQFGKYLARYKETPTLQHTVSQISSIPHLVKGSHAIGVVLSSTPLIPEVARIPVTLELPPIAVGLLETRKQQSSSSSAKQLLQQLIREEIKAAH</sequence>
<dbReference type="Gene3D" id="3.40.190.290">
    <property type="match status" value="1"/>
</dbReference>
<keyword evidence="3" id="KW-0238">DNA-binding</keyword>
<evidence type="ECO:0000256" key="2">
    <source>
        <dbReference type="ARBA" id="ARBA00023015"/>
    </source>
</evidence>
<proteinExistence type="inferred from homology"/>
<dbReference type="InterPro" id="IPR036388">
    <property type="entry name" value="WH-like_DNA-bd_sf"/>
</dbReference>
<protein>
    <submittedName>
        <fullName evidence="6">LysR family transcriptional regulator</fullName>
    </submittedName>
</protein>
<evidence type="ECO:0000259" key="5">
    <source>
        <dbReference type="PROSITE" id="PS50931"/>
    </source>
</evidence>
<dbReference type="InterPro" id="IPR000847">
    <property type="entry name" value="LysR_HTH_N"/>
</dbReference>
<dbReference type="CDD" id="cd05466">
    <property type="entry name" value="PBP2_LTTR_substrate"/>
    <property type="match status" value="1"/>
</dbReference>
<evidence type="ECO:0000256" key="3">
    <source>
        <dbReference type="ARBA" id="ARBA00023125"/>
    </source>
</evidence>
<evidence type="ECO:0000313" key="6">
    <source>
        <dbReference type="EMBL" id="MBD3921680.1"/>
    </source>
</evidence>
<feature type="domain" description="HTH lysR-type" evidence="5">
    <location>
        <begin position="1"/>
        <end position="57"/>
    </location>
</feature>
<reference evidence="6 7" key="1">
    <citation type="submission" date="2020-09" db="EMBL/GenBank/DDBJ databases">
        <title>Paenibacillus sp. strain PR3 16S rRNA gene Genome sequencing and assembly.</title>
        <authorList>
            <person name="Kim J."/>
        </authorList>
    </citation>
    <scope>NUCLEOTIDE SEQUENCE [LARGE SCALE GENOMIC DNA]</scope>
    <source>
        <strain evidence="6 7">PR3</strain>
    </source>
</reference>
<organism evidence="6 7">
    <name type="scientific">Paenibacillus terricola</name>
    <dbReference type="NCBI Taxonomy" id="2763503"/>
    <lineage>
        <taxon>Bacteria</taxon>
        <taxon>Bacillati</taxon>
        <taxon>Bacillota</taxon>
        <taxon>Bacilli</taxon>
        <taxon>Bacillales</taxon>
        <taxon>Paenibacillaceae</taxon>
        <taxon>Paenibacillus</taxon>
    </lineage>
</organism>
<dbReference type="RefSeq" id="WP_191205966.1">
    <property type="nucleotide sequence ID" value="NZ_JACXZA010000006.1"/>
</dbReference>
<dbReference type="PRINTS" id="PR00039">
    <property type="entry name" value="HTHLYSR"/>
</dbReference>
<evidence type="ECO:0000256" key="4">
    <source>
        <dbReference type="ARBA" id="ARBA00023163"/>
    </source>
</evidence>
<dbReference type="EMBL" id="JACXZA010000006">
    <property type="protein sequence ID" value="MBD3921680.1"/>
    <property type="molecule type" value="Genomic_DNA"/>
</dbReference>
<name>A0ABR8N0F5_9BACL</name>
<dbReference type="SUPFAM" id="SSF53850">
    <property type="entry name" value="Periplasmic binding protein-like II"/>
    <property type="match status" value="1"/>
</dbReference>
<dbReference type="InterPro" id="IPR050950">
    <property type="entry name" value="HTH-type_LysR_regulators"/>
</dbReference>
<keyword evidence="2" id="KW-0805">Transcription regulation</keyword>
<dbReference type="Pfam" id="PF00126">
    <property type="entry name" value="HTH_1"/>
    <property type="match status" value="1"/>
</dbReference>
<dbReference type="PROSITE" id="PS50931">
    <property type="entry name" value="HTH_LYSR"/>
    <property type="match status" value="1"/>
</dbReference>
<evidence type="ECO:0000256" key="1">
    <source>
        <dbReference type="ARBA" id="ARBA00009437"/>
    </source>
</evidence>
<accession>A0ABR8N0F5</accession>
<keyword evidence="4" id="KW-0804">Transcription</keyword>
<comment type="caution">
    <text evidence="6">The sequence shown here is derived from an EMBL/GenBank/DDBJ whole genome shotgun (WGS) entry which is preliminary data.</text>
</comment>
<dbReference type="PANTHER" id="PTHR30419:SF25">
    <property type="entry name" value="HTH-TYPE TRANSCRIPTIONAL REGULATOR YTLI"/>
    <property type="match status" value="1"/>
</dbReference>
<gene>
    <name evidence="6" type="ORF">H8B09_23140</name>
</gene>
<dbReference type="Pfam" id="PF03466">
    <property type="entry name" value="LysR_substrate"/>
    <property type="match status" value="1"/>
</dbReference>
<keyword evidence="7" id="KW-1185">Reference proteome</keyword>
<dbReference type="InterPro" id="IPR005119">
    <property type="entry name" value="LysR_subst-bd"/>
</dbReference>
<comment type="similarity">
    <text evidence="1">Belongs to the LysR transcriptional regulatory family.</text>
</comment>
<dbReference type="Gene3D" id="1.10.10.10">
    <property type="entry name" value="Winged helix-like DNA-binding domain superfamily/Winged helix DNA-binding domain"/>
    <property type="match status" value="1"/>
</dbReference>
<evidence type="ECO:0000313" key="7">
    <source>
        <dbReference type="Proteomes" id="UP000609346"/>
    </source>
</evidence>
<dbReference type="Proteomes" id="UP000609346">
    <property type="component" value="Unassembled WGS sequence"/>
</dbReference>